<gene>
    <name evidence="6" type="ORF">ACRB68_59140</name>
</gene>
<accession>A0A7K0C3Y5</accession>
<comment type="subcellular location">
    <subcellularLocation>
        <location evidence="1">Periplasm</location>
    </subcellularLocation>
</comment>
<dbReference type="PANTHER" id="PTHR30024:SF47">
    <property type="entry name" value="TAURINE-BINDING PERIPLASMIC PROTEIN"/>
    <property type="match status" value="1"/>
</dbReference>
<evidence type="ECO:0000256" key="2">
    <source>
        <dbReference type="ARBA" id="ARBA00010742"/>
    </source>
</evidence>
<feature type="chain" id="PRO_5039642323" description="Solute-binding protein family 3/N-terminal domain-containing protein" evidence="4">
    <location>
        <begin position="28"/>
        <end position="325"/>
    </location>
</feature>
<feature type="signal peptide" evidence="4">
    <location>
        <begin position="1"/>
        <end position="27"/>
    </location>
</feature>
<comment type="similarity">
    <text evidence="2">Belongs to the bacterial solute-binding protein SsuA/TauA family.</text>
</comment>
<dbReference type="PROSITE" id="PS51257">
    <property type="entry name" value="PROKAR_LIPOPROTEIN"/>
    <property type="match status" value="1"/>
</dbReference>
<dbReference type="AlphaFoldDB" id="A0A7K0C3Y5"/>
<dbReference type="Proteomes" id="UP000487268">
    <property type="component" value="Unassembled WGS sequence"/>
</dbReference>
<dbReference type="OrthoDB" id="8892982at2"/>
<keyword evidence="3 4" id="KW-0732">Signal</keyword>
<dbReference type="EMBL" id="WEGH01000004">
    <property type="protein sequence ID" value="MQY07812.1"/>
    <property type="molecule type" value="Genomic_DNA"/>
</dbReference>
<sequence>MKFARLSRVSLGGVVAAALALSMTACGGDDKKSANGLEKSEINVGVMPITEGAAIQIAIDKGFFKAEGLKVKMRTITGAAEGLPLLKGGSLDIIHGGHVGIIQAHTSGAFKLKILAEASSMTKNLNGVLVAKDSKLASPKDLAGKKIGTNAKGNQNSLLLRATLAPFNINVNEDKDVVVAPFPAQEQLLKSGKVDAIIVPEPFVTQIQQTIGARVLTDFSSGPTKDFPITGFSSTDEFAAKNPKTVAAFQRAFVKAQALASDRSVLAAAMPKFTKMDPKTISLINLPAFPTSTNATRLQRVADVMKQFGYLKEPFDVKPMVSQNG</sequence>
<evidence type="ECO:0000313" key="7">
    <source>
        <dbReference type="Proteomes" id="UP000487268"/>
    </source>
</evidence>
<evidence type="ECO:0000256" key="1">
    <source>
        <dbReference type="ARBA" id="ARBA00004418"/>
    </source>
</evidence>
<dbReference type="PANTHER" id="PTHR30024">
    <property type="entry name" value="ALIPHATIC SULFONATES-BINDING PROTEIN-RELATED"/>
    <property type="match status" value="1"/>
</dbReference>
<proteinExistence type="inferred from homology"/>
<keyword evidence="7" id="KW-1185">Reference proteome</keyword>
<comment type="caution">
    <text evidence="6">The sequence shown here is derived from an EMBL/GenBank/DDBJ whole genome shotgun (WGS) entry which is preliminary data.</text>
</comment>
<evidence type="ECO:0000313" key="6">
    <source>
        <dbReference type="EMBL" id="MQY07812.1"/>
    </source>
</evidence>
<evidence type="ECO:0000259" key="5">
    <source>
        <dbReference type="SMART" id="SM00062"/>
    </source>
</evidence>
<dbReference type="Gene3D" id="3.40.190.10">
    <property type="entry name" value="Periplasmic binding protein-like II"/>
    <property type="match status" value="2"/>
</dbReference>
<name>A0A7K0C3Y5_9ACTN</name>
<protein>
    <recommendedName>
        <fullName evidence="5">Solute-binding protein family 3/N-terminal domain-containing protein</fullName>
    </recommendedName>
</protein>
<dbReference type="InterPro" id="IPR001638">
    <property type="entry name" value="Solute-binding_3/MltF_N"/>
</dbReference>
<evidence type="ECO:0000256" key="4">
    <source>
        <dbReference type="SAM" id="SignalP"/>
    </source>
</evidence>
<dbReference type="Pfam" id="PF13379">
    <property type="entry name" value="NMT1_2"/>
    <property type="match status" value="1"/>
</dbReference>
<reference evidence="6 7" key="1">
    <citation type="submission" date="2019-10" db="EMBL/GenBank/DDBJ databases">
        <title>Actinomadura rubteroloni sp. nov. and Actinomadura macrotermitis sp. nov., isolated from the gut of fungus growing-termite Macrotermes natalensis.</title>
        <authorList>
            <person name="Benndorf R."/>
            <person name="Martin K."/>
            <person name="Kuefner M."/>
            <person name="De Beer W."/>
            <person name="Kaster A.-K."/>
            <person name="Vollmers J."/>
            <person name="Poulsen M."/>
            <person name="Beemelmanns C."/>
        </authorList>
    </citation>
    <scope>NUCLEOTIDE SEQUENCE [LARGE SCALE GENOMIC DNA]</scope>
    <source>
        <strain evidence="6 7">RB68</strain>
    </source>
</reference>
<dbReference type="SUPFAM" id="SSF53850">
    <property type="entry name" value="Periplasmic binding protein-like II"/>
    <property type="match status" value="1"/>
</dbReference>
<dbReference type="RefSeq" id="WP_153538299.1">
    <property type="nucleotide sequence ID" value="NZ_WEGH01000004.1"/>
</dbReference>
<evidence type="ECO:0000256" key="3">
    <source>
        <dbReference type="ARBA" id="ARBA00022729"/>
    </source>
</evidence>
<dbReference type="SMART" id="SM00062">
    <property type="entry name" value="PBPb"/>
    <property type="match status" value="1"/>
</dbReference>
<dbReference type="GO" id="GO:0042597">
    <property type="term" value="C:periplasmic space"/>
    <property type="evidence" value="ECO:0007669"/>
    <property type="project" value="UniProtKB-SubCell"/>
</dbReference>
<feature type="domain" description="Solute-binding protein family 3/N-terminal" evidence="5">
    <location>
        <begin position="41"/>
        <end position="268"/>
    </location>
</feature>
<organism evidence="6 7">
    <name type="scientific">Actinomadura macrotermitis</name>
    <dbReference type="NCBI Taxonomy" id="2585200"/>
    <lineage>
        <taxon>Bacteria</taxon>
        <taxon>Bacillati</taxon>
        <taxon>Actinomycetota</taxon>
        <taxon>Actinomycetes</taxon>
        <taxon>Streptosporangiales</taxon>
        <taxon>Thermomonosporaceae</taxon>
        <taxon>Actinomadura</taxon>
    </lineage>
</organism>